<feature type="transmembrane region" description="Helical" evidence="1">
    <location>
        <begin position="384"/>
        <end position="404"/>
    </location>
</feature>
<keyword evidence="1" id="KW-0812">Transmembrane</keyword>
<feature type="transmembrane region" description="Helical" evidence="1">
    <location>
        <begin position="219"/>
        <end position="245"/>
    </location>
</feature>
<reference evidence="3 4" key="1">
    <citation type="submission" date="2024-05" db="EMBL/GenBank/DDBJ databases">
        <title>Genetic variation in Jamaican populations of the coffee berry borer (Hypothenemus hampei).</title>
        <authorList>
            <person name="Errbii M."/>
            <person name="Myrie A."/>
        </authorList>
    </citation>
    <scope>NUCLEOTIDE SEQUENCE [LARGE SCALE GENOMIC DNA]</scope>
    <source>
        <strain evidence="3">JA-Hopewell-2020-01-JO</strain>
        <tissue evidence="3">Whole body</tissue>
    </source>
</reference>
<keyword evidence="1" id="KW-1133">Transmembrane helix</keyword>
<feature type="transmembrane region" description="Helical" evidence="1">
    <location>
        <begin position="153"/>
        <end position="178"/>
    </location>
</feature>
<keyword evidence="2" id="KW-0732">Signal</keyword>
<feature type="transmembrane region" description="Helical" evidence="1">
    <location>
        <begin position="257"/>
        <end position="277"/>
    </location>
</feature>
<protein>
    <submittedName>
        <fullName evidence="3">Uncharacterized protein</fullName>
    </submittedName>
</protein>
<dbReference type="EMBL" id="JBDJPC010000001">
    <property type="protein sequence ID" value="KAL1516579.1"/>
    <property type="molecule type" value="Genomic_DNA"/>
</dbReference>
<feature type="transmembrane region" description="Helical" evidence="1">
    <location>
        <begin position="283"/>
        <end position="302"/>
    </location>
</feature>
<accession>A0ABD1FDZ4</accession>
<organism evidence="3 4">
    <name type="scientific">Hypothenemus hampei</name>
    <name type="common">Coffee berry borer</name>
    <dbReference type="NCBI Taxonomy" id="57062"/>
    <lineage>
        <taxon>Eukaryota</taxon>
        <taxon>Metazoa</taxon>
        <taxon>Ecdysozoa</taxon>
        <taxon>Arthropoda</taxon>
        <taxon>Hexapoda</taxon>
        <taxon>Insecta</taxon>
        <taxon>Pterygota</taxon>
        <taxon>Neoptera</taxon>
        <taxon>Endopterygota</taxon>
        <taxon>Coleoptera</taxon>
        <taxon>Polyphaga</taxon>
        <taxon>Cucujiformia</taxon>
        <taxon>Curculionidae</taxon>
        <taxon>Scolytinae</taxon>
        <taxon>Hypothenemus</taxon>
    </lineage>
</organism>
<gene>
    <name evidence="3" type="ORF">ABEB36_000477</name>
</gene>
<comment type="caution">
    <text evidence="3">The sequence shown here is derived from an EMBL/GenBank/DDBJ whole genome shotgun (WGS) entry which is preliminary data.</text>
</comment>
<feature type="chain" id="PRO_5044892979" evidence="2">
    <location>
        <begin position="25"/>
        <end position="592"/>
    </location>
</feature>
<evidence type="ECO:0000313" key="3">
    <source>
        <dbReference type="EMBL" id="KAL1516579.1"/>
    </source>
</evidence>
<feature type="signal peptide" evidence="2">
    <location>
        <begin position="1"/>
        <end position="24"/>
    </location>
</feature>
<keyword evidence="4" id="KW-1185">Reference proteome</keyword>
<feature type="transmembrane region" description="Helical" evidence="1">
    <location>
        <begin position="124"/>
        <end position="147"/>
    </location>
</feature>
<evidence type="ECO:0000313" key="4">
    <source>
        <dbReference type="Proteomes" id="UP001566132"/>
    </source>
</evidence>
<feature type="transmembrane region" description="Helical" evidence="1">
    <location>
        <begin position="461"/>
        <end position="494"/>
    </location>
</feature>
<keyword evidence="1" id="KW-0472">Membrane</keyword>
<dbReference type="Proteomes" id="UP001566132">
    <property type="component" value="Unassembled WGS sequence"/>
</dbReference>
<evidence type="ECO:0000256" key="1">
    <source>
        <dbReference type="SAM" id="Phobius"/>
    </source>
</evidence>
<feature type="transmembrane region" description="Helical" evidence="1">
    <location>
        <begin position="424"/>
        <end position="449"/>
    </location>
</feature>
<feature type="transmembrane region" description="Helical" evidence="1">
    <location>
        <begin position="500"/>
        <end position="522"/>
    </location>
</feature>
<name>A0ABD1FDZ4_HYPHA</name>
<sequence>MNQKAYSILFVALLASTFVHELRAKGLGNQPKPVHSRHSLGVFERTSSENNQSCKIECSNSTSNGSGLTIQVIKDILVIINVTANAGFLLDVGAGIVAVLNGTTGGGVIINITSQTGVYFTSGLWSATNGMSAFFGILGSSGLSVLLTLSGGVAFSVAIASTAILQAVNNVIVHLVWGIQMHLLLNLRQGLDLVITVATQIIALLKGKLQGLLGLLGTLIHIIVMDLVGIVNLLIGLNTVIVITFGNLKTAIEKVNLDLVAILSAPNGFVALINLLLQICLEIDVGVALGGILNNITHVFLLTSQFGGHSLMGNIINGHLHFMASLCSLIDGQISLEVFISILIQFVAHINVKGSSGASTELNNTLSIVLQAVSHLNLNNTSSLTGFVNIINSLISGTCVYGGVNISLIISKLLSGVTSGLQKIVDVILVLQVIVAVSILIPSVALVLILKLASGIGIAQLINLGLLVTTLANILSGLLTGLVNIVSIVLQLLLGNFYDVLIKISYIGPIIIALNSAINVVAGNTINLRTLLNSSTLYQNLIKGCIQISSGISLGVSSTIITQVNSLLQLTGSLSLSIGLNLTASSSVSIGR</sequence>
<dbReference type="AlphaFoldDB" id="A0ABD1FDZ4"/>
<evidence type="ECO:0000256" key="2">
    <source>
        <dbReference type="SAM" id="SignalP"/>
    </source>
</evidence>
<proteinExistence type="predicted"/>
<feature type="transmembrane region" description="Helical" evidence="1">
    <location>
        <begin position="190"/>
        <end position="207"/>
    </location>
</feature>